<dbReference type="AlphaFoldDB" id="A0A3Q7ESC4"/>
<dbReference type="InParanoid" id="A0A3Q7ESC4"/>
<accession>A0A3Q7ESC4</accession>
<proteinExistence type="predicted"/>
<evidence type="ECO:0000313" key="2">
    <source>
        <dbReference type="Proteomes" id="UP000004994"/>
    </source>
</evidence>
<dbReference type="Gramene" id="Solyc01g107625.1.1">
    <property type="protein sequence ID" value="Solyc01g107625.1.1"/>
    <property type="gene ID" value="Solyc01g107625.1"/>
</dbReference>
<protein>
    <submittedName>
        <fullName evidence="1">Uncharacterized protein</fullName>
    </submittedName>
</protein>
<reference evidence="1" key="1">
    <citation type="journal article" date="2012" name="Nature">
        <title>The tomato genome sequence provides insights into fleshy fruit evolution.</title>
        <authorList>
            <consortium name="Tomato Genome Consortium"/>
        </authorList>
    </citation>
    <scope>NUCLEOTIDE SEQUENCE [LARGE SCALE GENOMIC DNA]</scope>
    <source>
        <strain evidence="1">cv. Heinz 1706</strain>
    </source>
</reference>
<dbReference type="EnsemblPlants" id="Solyc01g107625.1.1">
    <property type="protein sequence ID" value="Solyc01g107625.1.1"/>
    <property type="gene ID" value="Solyc01g107625.1"/>
</dbReference>
<reference evidence="1" key="2">
    <citation type="submission" date="2019-01" db="UniProtKB">
        <authorList>
            <consortium name="EnsemblPlants"/>
        </authorList>
    </citation>
    <scope>IDENTIFICATION</scope>
    <source>
        <strain evidence="1">cv. Heinz 1706</strain>
    </source>
</reference>
<evidence type="ECO:0000313" key="1">
    <source>
        <dbReference type="EnsemblPlants" id="Solyc01g107625.1.1"/>
    </source>
</evidence>
<keyword evidence="2" id="KW-1185">Reference proteome</keyword>
<organism evidence="1">
    <name type="scientific">Solanum lycopersicum</name>
    <name type="common">Tomato</name>
    <name type="synonym">Lycopersicon esculentum</name>
    <dbReference type="NCBI Taxonomy" id="4081"/>
    <lineage>
        <taxon>Eukaryota</taxon>
        <taxon>Viridiplantae</taxon>
        <taxon>Streptophyta</taxon>
        <taxon>Embryophyta</taxon>
        <taxon>Tracheophyta</taxon>
        <taxon>Spermatophyta</taxon>
        <taxon>Magnoliopsida</taxon>
        <taxon>eudicotyledons</taxon>
        <taxon>Gunneridae</taxon>
        <taxon>Pentapetalae</taxon>
        <taxon>asterids</taxon>
        <taxon>lamiids</taxon>
        <taxon>Solanales</taxon>
        <taxon>Solanaceae</taxon>
        <taxon>Solanoideae</taxon>
        <taxon>Solaneae</taxon>
        <taxon>Solanum</taxon>
        <taxon>Solanum subgen. Lycopersicon</taxon>
    </lineage>
</organism>
<dbReference type="Proteomes" id="UP000004994">
    <property type="component" value="Chromosome 1"/>
</dbReference>
<sequence length="100" mass="11589">MEIKETCSRLTYRIAFIQHRWDEVTLEKEVSLLAGWVMVEKCYLIDLNVVGKVLFDGVVSQSGVNKAERLLNESGCLVKILEKDVKSEFNLRRNSRDKEK</sequence>
<name>A0A3Q7ESC4_SOLLC</name>